<evidence type="ECO:0000259" key="1">
    <source>
        <dbReference type="PROSITE" id="PS50404"/>
    </source>
</evidence>
<evidence type="ECO:0000313" key="3">
    <source>
        <dbReference type="Proteomes" id="UP001215598"/>
    </source>
</evidence>
<sequence>MSNDPIILYDIPSKAPGCAWSPNTWKTRYALNFKGLAYKTVWIEYPDIEDLCKKIGAEPTGTRKNGAPYYSLPVIHDPKTGAIVSDSVRIADYLDTTYSDTPRIIPAGTHTLQKAFQVAYDQATDPSVRQYIIPAVAKILRPKSAEHYVRTREESFGMKLVDVVPTGEAHNTVWKQVEEGFGKVDRWMTEGPNNGAPFVMGDSPTFTDFMIAGEMHWFMTGFGEDSDLFTDMMRWHGGRWAKLLENLKKYEGPAEKMPE</sequence>
<accession>A0AAD7MH18</accession>
<dbReference type="Proteomes" id="UP001215598">
    <property type="component" value="Unassembled WGS sequence"/>
</dbReference>
<keyword evidence="3" id="KW-1185">Reference proteome</keyword>
<dbReference type="InterPro" id="IPR004045">
    <property type="entry name" value="Glutathione_S-Trfase_N"/>
</dbReference>
<dbReference type="Pfam" id="PF13409">
    <property type="entry name" value="GST_N_2"/>
    <property type="match status" value="1"/>
</dbReference>
<dbReference type="SUPFAM" id="SSF47616">
    <property type="entry name" value="GST C-terminal domain-like"/>
    <property type="match status" value="1"/>
</dbReference>
<protein>
    <recommendedName>
        <fullName evidence="1">GST N-terminal domain-containing protein</fullName>
    </recommendedName>
</protein>
<feature type="domain" description="GST N-terminal" evidence="1">
    <location>
        <begin position="11"/>
        <end position="102"/>
    </location>
</feature>
<dbReference type="Pfam" id="PF22041">
    <property type="entry name" value="GST_C_7"/>
    <property type="match status" value="1"/>
</dbReference>
<gene>
    <name evidence="2" type="ORF">B0H16DRAFT_1612415</name>
</gene>
<reference evidence="2" key="1">
    <citation type="submission" date="2023-03" db="EMBL/GenBank/DDBJ databases">
        <title>Massive genome expansion in bonnet fungi (Mycena s.s.) driven by repeated elements and novel gene families across ecological guilds.</title>
        <authorList>
            <consortium name="Lawrence Berkeley National Laboratory"/>
            <person name="Harder C.B."/>
            <person name="Miyauchi S."/>
            <person name="Viragh M."/>
            <person name="Kuo A."/>
            <person name="Thoen E."/>
            <person name="Andreopoulos B."/>
            <person name="Lu D."/>
            <person name="Skrede I."/>
            <person name="Drula E."/>
            <person name="Henrissat B."/>
            <person name="Morin E."/>
            <person name="Kohler A."/>
            <person name="Barry K."/>
            <person name="LaButti K."/>
            <person name="Morin E."/>
            <person name="Salamov A."/>
            <person name="Lipzen A."/>
            <person name="Mereny Z."/>
            <person name="Hegedus B."/>
            <person name="Baldrian P."/>
            <person name="Stursova M."/>
            <person name="Weitz H."/>
            <person name="Taylor A."/>
            <person name="Grigoriev I.V."/>
            <person name="Nagy L.G."/>
            <person name="Martin F."/>
            <person name="Kauserud H."/>
        </authorList>
    </citation>
    <scope>NUCLEOTIDE SEQUENCE</scope>
    <source>
        <strain evidence="2">CBHHK182m</strain>
    </source>
</reference>
<organism evidence="2 3">
    <name type="scientific">Mycena metata</name>
    <dbReference type="NCBI Taxonomy" id="1033252"/>
    <lineage>
        <taxon>Eukaryota</taxon>
        <taxon>Fungi</taxon>
        <taxon>Dikarya</taxon>
        <taxon>Basidiomycota</taxon>
        <taxon>Agaricomycotina</taxon>
        <taxon>Agaricomycetes</taxon>
        <taxon>Agaricomycetidae</taxon>
        <taxon>Agaricales</taxon>
        <taxon>Marasmiineae</taxon>
        <taxon>Mycenaceae</taxon>
        <taxon>Mycena</taxon>
    </lineage>
</organism>
<dbReference type="AlphaFoldDB" id="A0AAD7MH18"/>
<comment type="caution">
    <text evidence="2">The sequence shown here is derived from an EMBL/GenBank/DDBJ whole genome shotgun (WGS) entry which is preliminary data.</text>
</comment>
<dbReference type="SUPFAM" id="SSF52833">
    <property type="entry name" value="Thioredoxin-like"/>
    <property type="match status" value="1"/>
</dbReference>
<dbReference type="InterPro" id="IPR054416">
    <property type="entry name" value="GST_UstS-like_C"/>
</dbReference>
<dbReference type="InterPro" id="IPR036249">
    <property type="entry name" value="Thioredoxin-like_sf"/>
</dbReference>
<dbReference type="InterPro" id="IPR036282">
    <property type="entry name" value="Glutathione-S-Trfase_C_sf"/>
</dbReference>
<name>A0AAD7MH18_9AGAR</name>
<dbReference type="PROSITE" id="PS50404">
    <property type="entry name" value="GST_NTER"/>
    <property type="match status" value="1"/>
</dbReference>
<dbReference type="Gene3D" id="3.40.30.10">
    <property type="entry name" value="Glutaredoxin"/>
    <property type="match status" value="1"/>
</dbReference>
<evidence type="ECO:0000313" key="2">
    <source>
        <dbReference type="EMBL" id="KAJ7717038.1"/>
    </source>
</evidence>
<proteinExistence type="predicted"/>
<dbReference type="Gene3D" id="1.20.1050.10">
    <property type="match status" value="1"/>
</dbReference>
<dbReference type="EMBL" id="JARKIB010000283">
    <property type="protein sequence ID" value="KAJ7717038.1"/>
    <property type="molecule type" value="Genomic_DNA"/>
</dbReference>